<evidence type="ECO:0000256" key="1">
    <source>
        <dbReference type="SAM" id="SignalP"/>
    </source>
</evidence>
<feature type="chain" id="PRO_5017924779" evidence="1">
    <location>
        <begin position="29"/>
        <end position="368"/>
    </location>
</feature>
<dbReference type="RefSeq" id="WP_124872928.1">
    <property type="nucleotide sequence ID" value="NZ_RQJO01000007.1"/>
</dbReference>
<feature type="domain" description="DUF4440" evidence="2">
    <location>
        <begin position="39"/>
        <end position="149"/>
    </location>
</feature>
<organism evidence="3 4">
    <name type="scientific">Larkinella rosea</name>
    <dbReference type="NCBI Taxonomy" id="2025312"/>
    <lineage>
        <taxon>Bacteria</taxon>
        <taxon>Pseudomonadati</taxon>
        <taxon>Bacteroidota</taxon>
        <taxon>Cytophagia</taxon>
        <taxon>Cytophagales</taxon>
        <taxon>Spirosomataceae</taxon>
        <taxon>Larkinella</taxon>
    </lineage>
</organism>
<dbReference type="Proteomes" id="UP000271925">
    <property type="component" value="Unassembled WGS sequence"/>
</dbReference>
<evidence type="ECO:0000313" key="4">
    <source>
        <dbReference type="Proteomes" id="UP000271925"/>
    </source>
</evidence>
<dbReference type="AlphaFoldDB" id="A0A3P1C2L3"/>
<reference evidence="3 4" key="1">
    <citation type="submission" date="2018-11" db="EMBL/GenBank/DDBJ databases">
        <authorList>
            <person name="Zhou Z."/>
            <person name="Wang G."/>
        </authorList>
    </citation>
    <scope>NUCLEOTIDE SEQUENCE [LARGE SCALE GENOMIC DNA]</scope>
    <source>
        <strain evidence="3 4">KCTC52004</strain>
    </source>
</reference>
<sequence length="368" mass="40337">MKTSNLIFVMARLLTLLLLPAFVATTLAQGLNTEAVAFTKTYQTAYNKGDRPTLMTLFADNVGWVNPDGSVSPGSKADVEADFVRDFGETAGSYMEFTVVSTEAQPDGKVKIGTTVTGYDFVRKTGAKLNPTAGTYEMLIGKVGGQWKISQVKWNMNTIGLEVRDLVKRFQDAFNREDVATLKTMFTTDAVRTATDGTTTKGAAIVDFYTKGFVDDDVTNVISLASVSPQFDGSVIFTGTYHLTGRSAKGERIVREGAYSNTAVKENGQWKISRNTQSKLVKAMVYHKVADYAAWKKGFDRFYNERMLAGELNAEVSTLADDPNTVCIISEWASPDAPKAFFARPDLAETMRKDGVIGKPTMLIMSKK</sequence>
<feature type="signal peptide" evidence="1">
    <location>
        <begin position="1"/>
        <end position="28"/>
    </location>
</feature>
<gene>
    <name evidence="3" type="ORF">EHT25_07705</name>
</gene>
<comment type="caution">
    <text evidence="3">The sequence shown here is derived from an EMBL/GenBank/DDBJ whole genome shotgun (WGS) entry which is preliminary data.</text>
</comment>
<dbReference type="InterPro" id="IPR032710">
    <property type="entry name" value="NTF2-like_dom_sf"/>
</dbReference>
<dbReference type="EMBL" id="RQJO01000007">
    <property type="protein sequence ID" value="RRB07650.1"/>
    <property type="molecule type" value="Genomic_DNA"/>
</dbReference>
<dbReference type="Pfam" id="PF14534">
    <property type="entry name" value="DUF4440"/>
    <property type="match status" value="2"/>
</dbReference>
<feature type="domain" description="DUF4440" evidence="2">
    <location>
        <begin position="163"/>
        <end position="272"/>
    </location>
</feature>
<evidence type="ECO:0000313" key="3">
    <source>
        <dbReference type="EMBL" id="RRB07650.1"/>
    </source>
</evidence>
<proteinExistence type="predicted"/>
<dbReference type="SUPFAM" id="SSF54427">
    <property type="entry name" value="NTF2-like"/>
    <property type="match status" value="2"/>
</dbReference>
<dbReference type="OrthoDB" id="1329448at2"/>
<dbReference type="Gene3D" id="3.10.450.50">
    <property type="match status" value="2"/>
</dbReference>
<name>A0A3P1C2L3_9BACT</name>
<keyword evidence="4" id="KW-1185">Reference proteome</keyword>
<accession>A0A3P1C2L3</accession>
<dbReference type="InterPro" id="IPR027843">
    <property type="entry name" value="DUF4440"/>
</dbReference>
<evidence type="ECO:0000259" key="2">
    <source>
        <dbReference type="Pfam" id="PF14534"/>
    </source>
</evidence>
<keyword evidence="1" id="KW-0732">Signal</keyword>
<protein>
    <submittedName>
        <fullName evidence="3">DUF4440 domain-containing protein</fullName>
    </submittedName>
</protein>